<organism evidence="2 3">
    <name type="scientific">Plakobranchus ocellatus</name>
    <dbReference type="NCBI Taxonomy" id="259542"/>
    <lineage>
        <taxon>Eukaryota</taxon>
        <taxon>Metazoa</taxon>
        <taxon>Spiralia</taxon>
        <taxon>Lophotrochozoa</taxon>
        <taxon>Mollusca</taxon>
        <taxon>Gastropoda</taxon>
        <taxon>Heterobranchia</taxon>
        <taxon>Euthyneura</taxon>
        <taxon>Panpulmonata</taxon>
        <taxon>Sacoglossa</taxon>
        <taxon>Placobranchoidea</taxon>
        <taxon>Plakobranchidae</taxon>
        <taxon>Plakobranchus</taxon>
    </lineage>
</organism>
<feature type="region of interest" description="Disordered" evidence="1">
    <location>
        <begin position="1"/>
        <end position="20"/>
    </location>
</feature>
<accession>A0AAV4CZG4</accession>
<evidence type="ECO:0000313" key="2">
    <source>
        <dbReference type="EMBL" id="GFO37331.1"/>
    </source>
</evidence>
<name>A0AAV4CZG4_9GAST</name>
<dbReference type="Proteomes" id="UP000735302">
    <property type="component" value="Unassembled WGS sequence"/>
</dbReference>
<dbReference type="EMBL" id="BLXT01007216">
    <property type="protein sequence ID" value="GFO37331.1"/>
    <property type="molecule type" value="Genomic_DNA"/>
</dbReference>
<evidence type="ECO:0000256" key="1">
    <source>
        <dbReference type="SAM" id="MobiDB-lite"/>
    </source>
</evidence>
<keyword evidence="3" id="KW-1185">Reference proteome</keyword>
<dbReference type="AlphaFoldDB" id="A0AAV4CZG4"/>
<comment type="caution">
    <text evidence="2">The sequence shown here is derived from an EMBL/GenBank/DDBJ whole genome shotgun (WGS) entry which is preliminary data.</text>
</comment>
<reference evidence="2 3" key="1">
    <citation type="journal article" date="2021" name="Elife">
        <title>Chloroplast acquisition without the gene transfer in kleptoplastic sea slugs, Plakobranchus ocellatus.</title>
        <authorList>
            <person name="Maeda T."/>
            <person name="Takahashi S."/>
            <person name="Yoshida T."/>
            <person name="Shimamura S."/>
            <person name="Takaki Y."/>
            <person name="Nagai Y."/>
            <person name="Toyoda A."/>
            <person name="Suzuki Y."/>
            <person name="Arimoto A."/>
            <person name="Ishii H."/>
            <person name="Satoh N."/>
            <person name="Nishiyama T."/>
            <person name="Hasebe M."/>
            <person name="Maruyama T."/>
            <person name="Minagawa J."/>
            <person name="Obokata J."/>
            <person name="Shigenobu S."/>
        </authorList>
    </citation>
    <scope>NUCLEOTIDE SEQUENCE [LARGE SCALE GENOMIC DNA]</scope>
</reference>
<proteinExistence type="predicted"/>
<gene>
    <name evidence="2" type="ORF">PoB_006383600</name>
</gene>
<protein>
    <submittedName>
        <fullName evidence="2">Uncharacterized protein</fullName>
    </submittedName>
</protein>
<sequence length="208" mass="22888">MPARRIGGVYKGESPSWPEESRQRGALIPIGLLISLPQCKLVLDLCGPVNTRRESVVVNVKESLSLTNTQRSRFKCKRYSRDCTYMGTSAKKAGAGVIATAPGVGATRDSVESAGPALEVMNNVQSENKDDMLRRASGKAVLVVANCAGRFKKGEGSLCAHPERENRRSRSGRDEGYRKMLLKRLVEENHMTHESFFVDKNRQYGASS</sequence>
<evidence type="ECO:0000313" key="3">
    <source>
        <dbReference type="Proteomes" id="UP000735302"/>
    </source>
</evidence>